<dbReference type="GO" id="GO:0005730">
    <property type="term" value="C:nucleolus"/>
    <property type="evidence" value="ECO:0007669"/>
    <property type="project" value="TreeGrafter"/>
</dbReference>
<reference evidence="9" key="1">
    <citation type="submission" date="2015-11" db="EMBL/GenBank/DDBJ databases">
        <title>De novo transcriptome assembly of four potential Pierce s Disease insect vectors from Arizona vineyards.</title>
        <authorList>
            <person name="Tassone E.E."/>
        </authorList>
    </citation>
    <scope>NUCLEOTIDE SEQUENCE</scope>
</reference>
<dbReference type="GO" id="GO:0008270">
    <property type="term" value="F:zinc ion binding"/>
    <property type="evidence" value="ECO:0007669"/>
    <property type="project" value="UniProtKB-KW"/>
</dbReference>
<keyword evidence="2" id="KW-0963">Cytoplasm</keyword>
<evidence type="ECO:0000256" key="2">
    <source>
        <dbReference type="ARBA" id="ARBA00022490"/>
    </source>
</evidence>
<feature type="region of interest" description="Disordered" evidence="6">
    <location>
        <begin position="398"/>
        <end position="444"/>
    </location>
</feature>
<keyword evidence="3" id="KW-0489">Methyltransferase</keyword>
<feature type="domain" description="CTCHY-type" evidence="7">
    <location>
        <begin position="335"/>
        <end position="399"/>
    </location>
</feature>
<sequence>MAVVKVLSKHLKDNPQCPHGPTLKFIRVQNDRKQEFFACSAYRDRKHCPFYHAAGETFSETLQEVWAMEKKRMLPSIDHAALEARLEEVKQVSPMDRFYCHTCSQLDLAARRAQHSSHDVQVVISDKMLSNPSQILKPKEGSKKEAQYLFTDSTTEVIVTNLERAKVSRVLCLGTPRVHENIQATGGKMQSLLLDFDHRYHSFWPRKKFVWYNMFNRHVMACDDKAKHALRNFVDGEGKVALVMDPPFGGHIHPLSATVKHFTRHADNLIVIWCFPYFRERHILEKFPRLMMMDYKVQYHNHKEFNNGSKGRKLGSPVRLFTNIKPKKFVLPRAQGYWLCKPCAKWVSPENKHCVKCKACTSKDGRSYIHCDKCKVCVKPQWSHCSTCEKCLPSPHSCSALSNEQSDDENTEPRHKRMKMIKIETKSKSMKRSIQNMKKKKNKH</sequence>
<protein>
    <recommendedName>
        <fullName evidence="7">CTCHY-type domain-containing protein</fullName>
    </recommendedName>
</protein>
<gene>
    <name evidence="10" type="ORF">g.22780</name>
    <name evidence="8" type="ORF">g.22782</name>
    <name evidence="9" type="ORF">g.22784</name>
</gene>
<comment type="subcellular location">
    <subcellularLocation>
        <location evidence="1">Cytoplasm</location>
    </subcellularLocation>
</comment>
<evidence type="ECO:0000256" key="5">
    <source>
        <dbReference type="PROSITE-ProRule" id="PRU00965"/>
    </source>
</evidence>
<dbReference type="Pfam" id="PF10237">
    <property type="entry name" value="N6-adenineMlase"/>
    <property type="match status" value="1"/>
</dbReference>
<dbReference type="GO" id="GO:0008988">
    <property type="term" value="F:rRNA (adenine-N6-)-methyltransferase activity"/>
    <property type="evidence" value="ECO:0007669"/>
    <property type="project" value="InterPro"/>
</dbReference>
<dbReference type="GO" id="GO:0005737">
    <property type="term" value="C:cytoplasm"/>
    <property type="evidence" value="ECO:0007669"/>
    <property type="project" value="UniProtKB-SubCell"/>
</dbReference>
<dbReference type="PANTHER" id="PTHR13493">
    <property type="entry name" value="ZINC FINGER CCHC DOMAIN-CONTAINING"/>
    <property type="match status" value="1"/>
</dbReference>
<dbReference type="InterPro" id="IPR041370">
    <property type="entry name" value="Mlase_EEF1AKMT1/ZCCHC4"/>
</dbReference>
<dbReference type="PANTHER" id="PTHR13493:SF3">
    <property type="entry name" value="RRNA N6-ADENOSINE-METHYLTRANSFERASE ZCCHC4"/>
    <property type="match status" value="1"/>
</dbReference>
<evidence type="ECO:0000259" key="7">
    <source>
        <dbReference type="PROSITE" id="PS51270"/>
    </source>
</evidence>
<dbReference type="EMBL" id="GEBQ01017513">
    <property type="protein sequence ID" value="JAT22464.1"/>
    <property type="molecule type" value="Transcribed_RNA"/>
</dbReference>
<dbReference type="EMBL" id="GEBQ01008684">
    <property type="protein sequence ID" value="JAT31293.1"/>
    <property type="molecule type" value="Transcribed_RNA"/>
</dbReference>
<accession>A0A1B6LWJ6</accession>
<dbReference type="AlphaFoldDB" id="A0A1B6LWJ6"/>
<dbReference type="InterPro" id="IPR017921">
    <property type="entry name" value="Znf_CTCHY"/>
</dbReference>
<dbReference type="InterPro" id="IPR037275">
    <property type="entry name" value="Znf_CTCHY_sf"/>
</dbReference>
<keyword evidence="5" id="KW-0479">Metal-binding</keyword>
<evidence type="ECO:0000256" key="4">
    <source>
        <dbReference type="ARBA" id="ARBA00022679"/>
    </source>
</evidence>
<evidence type="ECO:0000313" key="10">
    <source>
        <dbReference type="EMBL" id="JAT31293.1"/>
    </source>
</evidence>
<organism evidence="9">
    <name type="scientific">Graphocephala atropunctata</name>
    <dbReference type="NCBI Taxonomy" id="36148"/>
    <lineage>
        <taxon>Eukaryota</taxon>
        <taxon>Metazoa</taxon>
        <taxon>Ecdysozoa</taxon>
        <taxon>Arthropoda</taxon>
        <taxon>Hexapoda</taxon>
        <taxon>Insecta</taxon>
        <taxon>Pterygota</taxon>
        <taxon>Neoptera</taxon>
        <taxon>Paraneoptera</taxon>
        <taxon>Hemiptera</taxon>
        <taxon>Auchenorrhyncha</taxon>
        <taxon>Membracoidea</taxon>
        <taxon>Cicadellidae</taxon>
        <taxon>Cicadellinae</taxon>
        <taxon>Cicadellini</taxon>
        <taxon>Graphocephala</taxon>
    </lineage>
</organism>
<keyword evidence="5" id="KW-0862">Zinc</keyword>
<keyword evidence="4" id="KW-0808">Transferase</keyword>
<evidence type="ECO:0000256" key="3">
    <source>
        <dbReference type="ARBA" id="ARBA00022603"/>
    </source>
</evidence>
<evidence type="ECO:0000256" key="1">
    <source>
        <dbReference type="ARBA" id="ARBA00004496"/>
    </source>
</evidence>
<dbReference type="EMBL" id="GEBQ01011959">
    <property type="protein sequence ID" value="JAT28018.1"/>
    <property type="molecule type" value="Transcribed_RNA"/>
</dbReference>
<name>A0A1B6LWJ6_9HEMI</name>
<dbReference type="PROSITE" id="PS51270">
    <property type="entry name" value="ZF_CTCHY"/>
    <property type="match status" value="1"/>
</dbReference>
<dbReference type="InterPro" id="IPR039846">
    <property type="entry name" value="ZCCHC4"/>
</dbReference>
<dbReference type="SUPFAM" id="SSF161245">
    <property type="entry name" value="Zinc hairpin stack"/>
    <property type="match status" value="1"/>
</dbReference>
<evidence type="ECO:0000256" key="6">
    <source>
        <dbReference type="SAM" id="MobiDB-lite"/>
    </source>
</evidence>
<evidence type="ECO:0000313" key="9">
    <source>
        <dbReference type="EMBL" id="JAT28018.1"/>
    </source>
</evidence>
<proteinExistence type="predicted"/>
<evidence type="ECO:0000313" key="8">
    <source>
        <dbReference type="EMBL" id="JAT22464.1"/>
    </source>
</evidence>
<keyword evidence="5" id="KW-0863">Zinc-finger</keyword>